<dbReference type="EMBL" id="MFYX01000125">
    <property type="protein sequence ID" value="OGK01454.1"/>
    <property type="molecule type" value="Genomic_DNA"/>
</dbReference>
<evidence type="ECO:0000256" key="1">
    <source>
        <dbReference type="SAM" id="SignalP"/>
    </source>
</evidence>
<dbReference type="InterPro" id="IPR004564">
    <property type="entry name" value="OM_lipoprot_carrier_LolA-like"/>
</dbReference>
<dbReference type="PANTHER" id="PTHR35869">
    <property type="entry name" value="OUTER-MEMBRANE LIPOPROTEIN CARRIER PROTEIN"/>
    <property type="match status" value="1"/>
</dbReference>
<sequence>MHQGCRARILSAAFIYYLFSHGAWAQSPDSVIAKTEKTIAGAKSLTAEFSLEIRWKLRETVEKKKGKLFLQKPGKYRIELDSSMYVTDGETFWRYSPKNRQLVINDILDVQNDFQPGEWLFSYSAYYSPVAMETAVLAGEKCFTIRMAPKDKARFTSLTAWISEKTGLPLKLETIDKNENNATYLISSMAVGPGLPGALFTITPPKGTEVIDMRE</sequence>
<keyword evidence="1" id="KW-0732">Signal</keyword>
<evidence type="ECO:0000313" key="2">
    <source>
        <dbReference type="EMBL" id="OGK01454.1"/>
    </source>
</evidence>
<evidence type="ECO:0000313" key="3">
    <source>
        <dbReference type="Proteomes" id="UP000179243"/>
    </source>
</evidence>
<dbReference type="CDD" id="cd16325">
    <property type="entry name" value="LolA"/>
    <property type="match status" value="1"/>
</dbReference>
<dbReference type="InterPro" id="IPR029046">
    <property type="entry name" value="LolA/LolB/LppX"/>
</dbReference>
<proteinExistence type="predicted"/>
<dbReference type="Proteomes" id="UP000179243">
    <property type="component" value="Unassembled WGS sequence"/>
</dbReference>
<dbReference type="Gene3D" id="2.50.20.10">
    <property type="entry name" value="Lipoprotein localisation LolA/LolB/LppX"/>
    <property type="match status" value="1"/>
</dbReference>
<protein>
    <recommendedName>
        <fullName evidence="4">Outer-membrane lipoprotein carrier protein</fullName>
    </recommendedName>
</protein>
<name>A0A1F7F464_UNCRA</name>
<dbReference type="Pfam" id="PF03548">
    <property type="entry name" value="LolA"/>
    <property type="match status" value="1"/>
</dbReference>
<gene>
    <name evidence="2" type="ORF">A2519_19200</name>
</gene>
<dbReference type="AlphaFoldDB" id="A0A1F7F464"/>
<accession>A0A1F7F464</accession>
<dbReference type="PANTHER" id="PTHR35869:SF1">
    <property type="entry name" value="OUTER-MEMBRANE LIPOPROTEIN CARRIER PROTEIN"/>
    <property type="match status" value="1"/>
</dbReference>
<reference evidence="2 3" key="1">
    <citation type="journal article" date="2016" name="Nat. Commun.">
        <title>Thousands of microbial genomes shed light on interconnected biogeochemical processes in an aquifer system.</title>
        <authorList>
            <person name="Anantharaman K."/>
            <person name="Brown C.T."/>
            <person name="Hug L.A."/>
            <person name="Sharon I."/>
            <person name="Castelle C.J."/>
            <person name="Probst A.J."/>
            <person name="Thomas B.C."/>
            <person name="Singh A."/>
            <person name="Wilkins M.J."/>
            <person name="Karaoz U."/>
            <person name="Brodie E.L."/>
            <person name="Williams K.H."/>
            <person name="Hubbard S.S."/>
            <person name="Banfield J.F."/>
        </authorList>
    </citation>
    <scope>NUCLEOTIDE SEQUENCE [LARGE SCALE GENOMIC DNA]</scope>
</reference>
<feature type="chain" id="PRO_5009528382" description="Outer-membrane lipoprotein carrier protein" evidence="1">
    <location>
        <begin position="26"/>
        <end position="215"/>
    </location>
</feature>
<feature type="signal peptide" evidence="1">
    <location>
        <begin position="1"/>
        <end position="25"/>
    </location>
</feature>
<evidence type="ECO:0008006" key="4">
    <source>
        <dbReference type="Google" id="ProtNLM"/>
    </source>
</evidence>
<dbReference type="SUPFAM" id="SSF89392">
    <property type="entry name" value="Prokaryotic lipoproteins and lipoprotein localization factors"/>
    <property type="match status" value="1"/>
</dbReference>
<comment type="caution">
    <text evidence="2">The sequence shown here is derived from an EMBL/GenBank/DDBJ whole genome shotgun (WGS) entry which is preliminary data.</text>
</comment>
<organism evidence="2 3">
    <name type="scientific">Candidatus Raymondbacteria bacterium RIFOXYD12_FULL_49_13</name>
    <dbReference type="NCBI Taxonomy" id="1817890"/>
    <lineage>
        <taxon>Bacteria</taxon>
        <taxon>Raymondiibacteriota</taxon>
    </lineage>
</organism>